<dbReference type="AlphaFoldDB" id="A0A369JT72"/>
<feature type="region of interest" description="Disordered" evidence="1">
    <location>
        <begin position="91"/>
        <end position="116"/>
    </location>
</feature>
<evidence type="ECO:0000313" key="2">
    <source>
        <dbReference type="EMBL" id="RDB23737.1"/>
    </source>
</evidence>
<reference evidence="2" key="1">
    <citation type="submission" date="2018-04" db="EMBL/GenBank/DDBJ databases">
        <title>Whole genome sequencing of Hypsizygus marmoreus.</title>
        <authorList>
            <person name="Choi I.-G."/>
            <person name="Min B."/>
            <person name="Kim J.-G."/>
            <person name="Kim S."/>
            <person name="Oh Y.-L."/>
            <person name="Kong W.-S."/>
            <person name="Park H."/>
            <person name="Jeong J."/>
            <person name="Song E.-S."/>
        </authorList>
    </citation>
    <scope>NUCLEOTIDE SEQUENCE [LARGE SCALE GENOMIC DNA]</scope>
    <source>
        <strain evidence="2">51987-8</strain>
    </source>
</reference>
<gene>
    <name evidence="2" type="ORF">Hypma_009468</name>
</gene>
<feature type="region of interest" description="Disordered" evidence="1">
    <location>
        <begin position="1"/>
        <end position="25"/>
    </location>
</feature>
<evidence type="ECO:0000313" key="3">
    <source>
        <dbReference type="Proteomes" id="UP000076154"/>
    </source>
</evidence>
<dbReference type="Proteomes" id="UP000076154">
    <property type="component" value="Unassembled WGS sequence"/>
</dbReference>
<evidence type="ECO:0000256" key="1">
    <source>
        <dbReference type="SAM" id="MobiDB-lite"/>
    </source>
</evidence>
<dbReference type="InParanoid" id="A0A369JT72"/>
<dbReference type="EMBL" id="LUEZ02000046">
    <property type="protein sequence ID" value="RDB23737.1"/>
    <property type="molecule type" value="Genomic_DNA"/>
</dbReference>
<comment type="caution">
    <text evidence="2">The sequence shown here is derived from an EMBL/GenBank/DDBJ whole genome shotgun (WGS) entry which is preliminary data.</text>
</comment>
<keyword evidence="3" id="KW-1185">Reference proteome</keyword>
<organism evidence="2 3">
    <name type="scientific">Hypsizygus marmoreus</name>
    <name type="common">White beech mushroom</name>
    <name type="synonym">Agaricus marmoreus</name>
    <dbReference type="NCBI Taxonomy" id="39966"/>
    <lineage>
        <taxon>Eukaryota</taxon>
        <taxon>Fungi</taxon>
        <taxon>Dikarya</taxon>
        <taxon>Basidiomycota</taxon>
        <taxon>Agaricomycotina</taxon>
        <taxon>Agaricomycetes</taxon>
        <taxon>Agaricomycetidae</taxon>
        <taxon>Agaricales</taxon>
        <taxon>Tricholomatineae</taxon>
        <taxon>Lyophyllaceae</taxon>
        <taxon>Hypsizygus</taxon>
    </lineage>
</organism>
<sequence length="116" mass="13228">MASLIERADQHVETTHDQDRTAPRSLHDIAAPVDSILPEVNAVVRYNNSILDKLLTRPVELHTEIEPDSRRLHAIKERLPILTTEYGDRLRNMNTNLEPPPDPEVQSLVPRELQPS</sequence>
<protein>
    <submittedName>
        <fullName evidence="2">Uncharacterized protein</fullName>
    </submittedName>
</protein>
<name>A0A369JT72_HYPMA</name>
<accession>A0A369JT72</accession>
<proteinExistence type="predicted"/>